<reference evidence="5" key="1">
    <citation type="submission" date="2016-10" db="EMBL/GenBank/DDBJ databases">
        <authorList>
            <person name="Varghese N."/>
            <person name="Submissions S."/>
        </authorList>
    </citation>
    <scope>NUCLEOTIDE SEQUENCE [LARGE SCALE GENOMIC DNA]</scope>
    <source>
        <strain evidence="5">IBRC-M 10760</strain>
    </source>
</reference>
<feature type="region of interest" description="Disordered" evidence="1">
    <location>
        <begin position="376"/>
        <end position="397"/>
    </location>
</feature>
<dbReference type="InterPro" id="IPR036721">
    <property type="entry name" value="RCK_C_sf"/>
</dbReference>
<dbReference type="PROSITE" id="PS51202">
    <property type="entry name" value="RCK_C"/>
    <property type="match status" value="1"/>
</dbReference>
<protein>
    <recommendedName>
        <fullName evidence="3">RCK C-terminal domain-containing protein</fullName>
    </recommendedName>
</protein>
<dbReference type="RefSeq" id="WP_092688970.1">
    <property type="nucleotide sequence ID" value="NZ_FNBK01000003.1"/>
</dbReference>
<dbReference type="InterPro" id="IPR058604">
    <property type="entry name" value="DUF8167_3rd"/>
</dbReference>
<feature type="domain" description="RCK C-terminal" evidence="3">
    <location>
        <begin position="300"/>
        <end position="380"/>
    </location>
</feature>
<dbReference type="EMBL" id="FNBK01000003">
    <property type="protein sequence ID" value="SDF05511.1"/>
    <property type="molecule type" value="Genomic_DNA"/>
</dbReference>
<evidence type="ECO:0000313" key="5">
    <source>
        <dbReference type="Proteomes" id="UP000199076"/>
    </source>
</evidence>
<feature type="transmembrane region" description="Helical" evidence="2">
    <location>
        <begin position="12"/>
        <end position="36"/>
    </location>
</feature>
<name>A0A1G7HYB8_9EURY</name>
<dbReference type="InterPro" id="IPR058603">
    <property type="entry name" value="DUF8167_2nd"/>
</dbReference>
<dbReference type="GO" id="GO:0008324">
    <property type="term" value="F:monoatomic cation transmembrane transporter activity"/>
    <property type="evidence" value="ECO:0007669"/>
    <property type="project" value="InterPro"/>
</dbReference>
<feature type="transmembrane region" description="Helical" evidence="2">
    <location>
        <begin position="86"/>
        <end position="104"/>
    </location>
</feature>
<dbReference type="Pfam" id="PF26502">
    <property type="entry name" value="DUF8167_2nd"/>
    <property type="match status" value="1"/>
</dbReference>
<evidence type="ECO:0000256" key="2">
    <source>
        <dbReference type="SAM" id="Phobius"/>
    </source>
</evidence>
<dbReference type="AlphaFoldDB" id="A0A1G7HYB8"/>
<dbReference type="STRING" id="660518.SAMN05216218_103209"/>
<dbReference type="SUPFAM" id="SSF116726">
    <property type="entry name" value="TrkA C-terminal domain-like"/>
    <property type="match status" value="1"/>
</dbReference>
<sequence length="397" mass="41375">MVQTVTLFDRLVLALAKLVGLAVLAGVLSGIVALLYRWYTRDRIQRGLPVLVGLGGVAVSLNTMTALGQVIAPTTGGTNPLSPETALFNIAAVVVASLVAAGAVDVGDRFGNDLFAATGSTSVEGEVSRVVEAVGRVIAVDLPEEIDDIVGYDPVAAETKEQLAGRTFLFPKRLTVADLEDRLRTRIKGDFGVGHVDVDLADDGTVEYLAIGARVAGIGPTLPPETAAVAVQADPAFAASSGDVVQVWRPAPFERVTTAEVRGIAGDTVTLAVDAADTPKLDAETEYRLITLPVESRTDREFASLLRAAEETMSVVEVETGSPLVGQPIGSLDVAVIAIRPADGGIEALPNRNHVLAVEDAVYAVAKPERLRKLEAAAKGADPAATRVEAADTSDDD</sequence>
<organism evidence="4 5">
    <name type="scientific">Halorientalis regularis</name>
    <dbReference type="NCBI Taxonomy" id="660518"/>
    <lineage>
        <taxon>Archaea</taxon>
        <taxon>Methanobacteriati</taxon>
        <taxon>Methanobacteriota</taxon>
        <taxon>Stenosarchaea group</taxon>
        <taxon>Halobacteria</taxon>
        <taxon>Halobacteriales</taxon>
        <taxon>Haloarculaceae</taxon>
        <taxon>Halorientalis</taxon>
    </lineage>
</organism>
<evidence type="ECO:0000256" key="1">
    <source>
        <dbReference type="SAM" id="MobiDB-lite"/>
    </source>
</evidence>
<evidence type="ECO:0000313" key="4">
    <source>
        <dbReference type="EMBL" id="SDF05511.1"/>
    </source>
</evidence>
<dbReference type="Pfam" id="PF26501">
    <property type="entry name" value="DUF8167"/>
    <property type="match status" value="1"/>
</dbReference>
<keyword evidence="2" id="KW-0812">Transmembrane</keyword>
<dbReference type="GO" id="GO:0006813">
    <property type="term" value="P:potassium ion transport"/>
    <property type="evidence" value="ECO:0007669"/>
    <property type="project" value="InterPro"/>
</dbReference>
<dbReference type="Pfam" id="PF26503">
    <property type="entry name" value="DUF8167_3rd"/>
    <property type="match status" value="1"/>
</dbReference>
<feature type="transmembrane region" description="Helical" evidence="2">
    <location>
        <begin position="48"/>
        <end position="71"/>
    </location>
</feature>
<proteinExistence type="predicted"/>
<dbReference type="OrthoDB" id="205214at2157"/>
<keyword evidence="2" id="KW-0472">Membrane</keyword>
<keyword evidence="5" id="KW-1185">Reference proteome</keyword>
<dbReference type="InterPro" id="IPR006037">
    <property type="entry name" value="RCK_C"/>
</dbReference>
<accession>A0A1G7HYB8</accession>
<gene>
    <name evidence="4" type="ORF">SAMN05216218_103209</name>
</gene>
<evidence type="ECO:0000259" key="3">
    <source>
        <dbReference type="PROSITE" id="PS51202"/>
    </source>
</evidence>
<dbReference type="Gene3D" id="3.30.70.1450">
    <property type="entry name" value="Regulator of K+ conductance, C-terminal domain"/>
    <property type="match status" value="1"/>
</dbReference>
<dbReference type="InterPro" id="IPR058480">
    <property type="entry name" value="DUF8167_N"/>
</dbReference>
<keyword evidence="2" id="KW-1133">Transmembrane helix</keyword>
<dbReference type="Pfam" id="PF02080">
    <property type="entry name" value="TrkA_C"/>
    <property type="match status" value="1"/>
</dbReference>
<dbReference type="Proteomes" id="UP000199076">
    <property type="component" value="Unassembled WGS sequence"/>
</dbReference>